<gene>
    <name evidence="3" type="ORF">CSSPJE1EN1_LOCUS1166</name>
</gene>
<dbReference type="Proteomes" id="UP001497444">
    <property type="component" value="Chromosome 1"/>
</dbReference>
<keyword evidence="4" id="KW-1185">Reference proteome</keyword>
<accession>A0ABP0VPG6</accession>
<dbReference type="EMBL" id="OZ020096">
    <property type="protein sequence ID" value="CAK9255688.1"/>
    <property type="molecule type" value="Genomic_DNA"/>
</dbReference>
<protein>
    <submittedName>
        <fullName evidence="3">Uncharacterized protein</fullName>
    </submittedName>
</protein>
<evidence type="ECO:0000313" key="3">
    <source>
        <dbReference type="EMBL" id="CAK9255688.1"/>
    </source>
</evidence>
<sequence length="190" mass="21310">MHRFGPEMQSKKRLSTRRVMLNPIGPNTPLQAKVPTSPNPFTEPNQFEEELPEENALPGDLLEDRTETEVLPEGGGGSARMSAADRLLFQKLKKKCSSQEKTLERLSESLHLAIQKTKSHGYGTSYVQCICYTSSKQQCDKIRRWLTHVVMGSVIVEMLILAALYTVWVSHVKVQLATRLVVQLASWGCA</sequence>
<reference evidence="3 4" key="1">
    <citation type="submission" date="2024-02" db="EMBL/GenBank/DDBJ databases">
        <authorList>
            <consortium name="ELIXIR-Norway"/>
            <consortium name="Elixir Norway"/>
        </authorList>
    </citation>
    <scope>NUCLEOTIDE SEQUENCE [LARGE SCALE GENOMIC DNA]</scope>
</reference>
<evidence type="ECO:0000256" key="1">
    <source>
        <dbReference type="SAM" id="MobiDB-lite"/>
    </source>
</evidence>
<organism evidence="3 4">
    <name type="scientific">Sphagnum jensenii</name>
    <dbReference type="NCBI Taxonomy" id="128206"/>
    <lineage>
        <taxon>Eukaryota</taxon>
        <taxon>Viridiplantae</taxon>
        <taxon>Streptophyta</taxon>
        <taxon>Embryophyta</taxon>
        <taxon>Bryophyta</taxon>
        <taxon>Sphagnophytina</taxon>
        <taxon>Sphagnopsida</taxon>
        <taxon>Sphagnales</taxon>
        <taxon>Sphagnaceae</taxon>
        <taxon>Sphagnum</taxon>
    </lineage>
</organism>
<keyword evidence="2" id="KW-0812">Transmembrane</keyword>
<feature type="compositionally biased region" description="Polar residues" evidence="1">
    <location>
        <begin position="28"/>
        <end position="42"/>
    </location>
</feature>
<keyword evidence="2" id="KW-1133">Transmembrane helix</keyword>
<feature type="region of interest" description="Disordered" evidence="1">
    <location>
        <begin position="21"/>
        <end position="53"/>
    </location>
</feature>
<keyword evidence="2" id="KW-0472">Membrane</keyword>
<evidence type="ECO:0000313" key="4">
    <source>
        <dbReference type="Proteomes" id="UP001497444"/>
    </source>
</evidence>
<name>A0ABP0VPG6_9BRYO</name>
<feature type="transmembrane region" description="Helical" evidence="2">
    <location>
        <begin position="145"/>
        <end position="168"/>
    </location>
</feature>
<evidence type="ECO:0000256" key="2">
    <source>
        <dbReference type="SAM" id="Phobius"/>
    </source>
</evidence>
<proteinExistence type="predicted"/>